<dbReference type="AlphaFoldDB" id="A0A5M3XXP5"/>
<evidence type="ECO:0000313" key="6">
    <source>
        <dbReference type="EMBL" id="GES25762.1"/>
    </source>
</evidence>
<keyword evidence="4" id="KW-0503">Monooxygenase</keyword>
<evidence type="ECO:0000256" key="1">
    <source>
        <dbReference type="ARBA" id="ARBA00022630"/>
    </source>
</evidence>
<keyword evidence="7" id="KW-1185">Reference proteome</keyword>
<reference evidence="6 7" key="1">
    <citation type="submission" date="2019-10" db="EMBL/GenBank/DDBJ databases">
        <title>Whole genome shotgun sequence of Acrocarpospora pleiomorpha NBRC 16267.</title>
        <authorList>
            <person name="Ichikawa N."/>
            <person name="Kimura A."/>
            <person name="Kitahashi Y."/>
            <person name="Komaki H."/>
            <person name="Oguchi A."/>
        </authorList>
    </citation>
    <scope>NUCLEOTIDE SEQUENCE [LARGE SCALE GENOMIC DNA]</scope>
    <source>
        <strain evidence="6 7">NBRC 16267</strain>
    </source>
</reference>
<dbReference type="PANTHER" id="PTHR42847">
    <property type="entry name" value="ALKANESULFONATE MONOOXYGENASE"/>
    <property type="match status" value="1"/>
</dbReference>
<gene>
    <name evidence="6" type="ORF">Aple_086610</name>
</gene>
<dbReference type="InterPro" id="IPR011251">
    <property type="entry name" value="Luciferase-like_dom"/>
</dbReference>
<dbReference type="EMBL" id="BLAF01000073">
    <property type="protein sequence ID" value="GES25762.1"/>
    <property type="molecule type" value="Genomic_DNA"/>
</dbReference>
<proteinExistence type="predicted"/>
<accession>A0A5M3XXP5</accession>
<evidence type="ECO:0000259" key="5">
    <source>
        <dbReference type="Pfam" id="PF00296"/>
    </source>
</evidence>
<dbReference type="SUPFAM" id="SSF51679">
    <property type="entry name" value="Bacterial luciferase-like"/>
    <property type="match status" value="1"/>
</dbReference>
<dbReference type="Proteomes" id="UP000377595">
    <property type="component" value="Unassembled WGS sequence"/>
</dbReference>
<feature type="domain" description="Luciferase-like" evidence="5">
    <location>
        <begin position="13"/>
        <end position="275"/>
    </location>
</feature>
<dbReference type="InterPro" id="IPR036661">
    <property type="entry name" value="Luciferase-like_sf"/>
</dbReference>
<evidence type="ECO:0000256" key="3">
    <source>
        <dbReference type="ARBA" id="ARBA00023002"/>
    </source>
</evidence>
<dbReference type="Gene3D" id="3.20.20.30">
    <property type="entry name" value="Luciferase-like domain"/>
    <property type="match status" value="1"/>
</dbReference>
<protein>
    <recommendedName>
        <fullName evidence="5">Luciferase-like domain-containing protein</fullName>
    </recommendedName>
</protein>
<dbReference type="RefSeq" id="WP_170321948.1">
    <property type="nucleotide sequence ID" value="NZ_BAAAHM010000048.1"/>
</dbReference>
<dbReference type="NCBIfam" id="TIGR03619">
    <property type="entry name" value="F420_Rv2161c"/>
    <property type="match status" value="1"/>
</dbReference>
<dbReference type="GO" id="GO:0008726">
    <property type="term" value="F:alkanesulfonate monooxygenase activity"/>
    <property type="evidence" value="ECO:0007669"/>
    <property type="project" value="TreeGrafter"/>
</dbReference>
<dbReference type="PANTHER" id="PTHR42847:SF4">
    <property type="entry name" value="ALKANESULFONATE MONOOXYGENASE-RELATED"/>
    <property type="match status" value="1"/>
</dbReference>
<comment type="caution">
    <text evidence="6">The sequence shown here is derived from an EMBL/GenBank/DDBJ whole genome shotgun (WGS) entry which is preliminary data.</text>
</comment>
<keyword evidence="1" id="KW-0285">Flavoprotein</keyword>
<organism evidence="6 7">
    <name type="scientific">Acrocarpospora pleiomorpha</name>
    <dbReference type="NCBI Taxonomy" id="90975"/>
    <lineage>
        <taxon>Bacteria</taxon>
        <taxon>Bacillati</taxon>
        <taxon>Actinomycetota</taxon>
        <taxon>Actinomycetes</taxon>
        <taxon>Streptosporangiales</taxon>
        <taxon>Streptosporangiaceae</taxon>
        <taxon>Acrocarpospora</taxon>
    </lineage>
</organism>
<evidence type="ECO:0000256" key="4">
    <source>
        <dbReference type="ARBA" id="ARBA00023033"/>
    </source>
</evidence>
<keyword evidence="2" id="KW-0288">FMN</keyword>
<dbReference type="GO" id="GO:0046306">
    <property type="term" value="P:alkanesulfonate catabolic process"/>
    <property type="evidence" value="ECO:0007669"/>
    <property type="project" value="TreeGrafter"/>
</dbReference>
<keyword evidence="3" id="KW-0560">Oxidoreductase</keyword>
<evidence type="ECO:0000313" key="7">
    <source>
        <dbReference type="Proteomes" id="UP000377595"/>
    </source>
</evidence>
<dbReference type="Pfam" id="PF00296">
    <property type="entry name" value="Bac_luciferase"/>
    <property type="match status" value="1"/>
</dbReference>
<evidence type="ECO:0000256" key="2">
    <source>
        <dbReference type="ARBA" id="ARBA00022643"/>
    </source>
</evidence>
<dbReference type="InterPro" id="IPR050172">
    <property type="entry name" value="SsuD_RutA_monooxygenase"/>
</dbReference>
<sequence length="291" mass="32192">MRFTAAVDGLAGRDLATFVQELERSGFDAAKVPDSICYPEHSESRYPYTRDGRREFLADREFLDPFVLTAAIAAVTRRLRTVVSVLKLPVRHPLLVAKQAASAAVVSDNRLVLGVGMSPWPDDYAILGIPWDGRGARFDECISILQTYLGGGFAAYHGEHFDLPSLRIKPVPDQPVPLLIGGHSRASLRRAARVGAGWSAAGCSMEELSEMLDFLTAERRRCGRQDLPFDVHVSIQHDATDPHIERLAALGVTHAAVNWSDRYAPDQGVPDLHERLERVAEFGERVVARWT</sequence>
<name>A0A5M3XXP5_9ACTN</name>
<dbReference type="InterPro" id="IPR019921">
    <property type="entry name" value="Lucif-like_OxRdtase_Rv2161c"/>
</dbReference>